<proteinExistence type="predicted"/>
<evidence type="ECO:0000313" key="1">
    <source>
        <dbReference type="EMBL" id="CAK9046063.1"/>
    </source>
</evidence>
<feature type="non-terminal residue" evidence="1">
    <location>
        <position position="58"/>
    </location>
</feature>
<comment type="caution">
    <text evidence="1">The sequence shown here is derived from an EMBL/GenBank/DDBJ whole genome shotgun (WGS) entry which is preliminary data.</text>
</comment>
<organism evidence="1 2">
    <name type="scientific">Durusdinium trenchii</name>
    <dbReference type="NCBI Taxonomy" id="1381693"/>
    <lineage>
        <taxon>Eukaryota</taxon>
        <taxon>Sar</taxon>
        <taxon>Alveolata</taxon>
        <taxon>Dinophyceae</taxon>
        <taxon>Suessiales</taxon>
        <taxon>Symbiodiniaceae</taxon>
        <taxon>Durusdinium</taxon>
    </lineage>
</organism>
<feature type="non-terminal residue" evidence="1">
    <location>
        <position position="1"/>
    </location>
</feature>
<gene>
    <name evidence="1" type="ORF">SCF082_LOCUS25980</name>
</gene>
<dbReference type="EMBL" id="CAXAMM010019602">
    <property type="protein sequence ID" value="CAK9046063.1"/>
    <property type="molecule type" value="Genomic_DNA"/>
</dbReference>
<accession>A0ABP0M3K0</accession>
<evidence type="ECO:0000313" key="2">
    <source>
        <dbReference type="Proteomes" id="UP001642464"/>
    </source>
</evidence>
<name>A0ABP0M3K0_9DINO</name>
<sequence length="58" mass="5921">CRSLPFCAARPRVRGRIRGCRGVLGARSFAAGVPCGEPRGDSDATALGLDEAGDGQCS</sequence>
<dbReference type="Proteomes" id="UP001642464">
    <property type="component" value="Unassembled WGS sequence"/>
</dbReference>
<protein>
    <submittedName>
        <fullName evidence="1">Uncharacterized protein</fullName>
    </submittedName>
</protein>
<keyword evidence="2" id="KW-1185">Reference proteome</keyword>
<reference evidence="1 2" key="1">
    <citation type="submission" date="2024-02" db="EMBL/GenBank/DDBJ databases">
        <authorList>
            <person name="Chen Y."/>
            <person name="Shah S."/>
            <person name="Dougan E. K."/>
            <person name="Thang M."/>
            <person name="Chan C."/>
        </authorList>
    </citation>
    <scope>NUCLEOTIDE SEQUENCE [LARGE SCALE GENOMIC DNA]</scope>
</reference>